<dbReference type="PANTHER" id="PTHR30629">
    <property type="entry name" value="PROPHAGE INTEGRASE"/>
    <property type="match status" value="1"/>
</dbReference>
<dbReference type="PANTHER" id="PTHR30629:SF2">
    <property type="entry name" value="PROPHAGE INTEGRASE INTS-RELATED"/>
    <property type="match status" value="1"/>
</dbReference>
<name>A0A1I4TNF9_9PROT</name>
<dbReference type="Proteomes" id="UP000199561">
    <property type="component" value="Unassembled WGS sequence"/>
</dbReference>
<dbReference type="GO" id="GO:0006310">
    <property type="term" value="P:DNA recombination"/>
    <property type="evidence" value="ECO:0007669"/>
    <property type="project" value="UniProtKB-KW"/>
</dbReference>
<dbReference type="Pfam" id="PF13356">
    <property type="entry name" value="Arm-DNA-bind_3"/>
    <property type="match status" value="1"/>
</dbReference>
<dbReference type="InterPro" id="IPR025166">
    <property type="entry name" value="Integrase_DNA_bind_dom"/>
</dbReference>
<dbReference type="SUPFAM" id="SSF56349">
    <property type="entry name" value="DNA breaking-rejoining enzymes"/>
    <property type="match status" value="1"/>
</dbReference>
<keyword evidence="3" id="KW-0238">DNA-binding</keyword>
<dbReference type="Pfam" id="PF14659">
    <property type="entry name" value="Phage_int_SAM_3"/>
    <property type="match status" value="1"/>
</dbReference>
<dbReference type="RefSeq" id="WP_090671731.1">
    <property type="nucleotide sequence ID" value="NZ_FOUF01000033.1"/>
</dbReference>
<dbReference type="InterPro" id="IPR010998">
    <property type="entry name" value="Integrase_recombinase_N"/>
</dbReference>
<dbReference type="Gene3D" id="3.30.160.390">
    <property type="entry name" value="Integrase, DNA-binding domain"/>
    <property type="match status" value="1"/>
</dbReference>
<dbReference type="EMBL" id="FOUF01000033">
    <property type="protein sequence ID" value="SFM78314.1"/>
    <property type="molecule type" value="Genomic_DNA"/>
</dbReference>
<dbReference type="InterPro" id="IPR004107">
    <property type="entry name" value="Integrase_SAM-like_N"/>
</dbReference>
<evidence type="ECO:0000256" key="4">
    <source>
        <dbReference type="ARBA" id="ARBA00023172"/>
    </source>
</evidence>
<evidence type="ECO:0000259" key="5">
    <source>
        <dbReference type="PROSITE" id="PS51898"/>
    </source>
</evidence>
<organism evidence="6 7">
    <name type="scientific">Nitrosomonas nitrosa</name>
    <dbReference type="NCBI Taxonomy" id="52442"/>
    <lineage>
        <taxon>Bacteria</taxon>
        <taxon>Pseudomonadati</taxon>
        <taxon>Pseudomonadota</taxon>
        <taxon>Betaproteobacteria</taxon>
        <taxon>Nitrosomonadales</taxon>
        <taxon>Nitrosomonadaceae</taxon>
        <taxon>Nitrosomonas</taxon>
    </lineage>
</organism>
<dbReference type="STRING" id="52442.SAMN05421880_13327"/>
<evidence type="ECO:0000256" key="3">
    <source>
        <dbReference type="ARBA" id="ARBA00023125"/>
    </source>
</evidence>
<evidence type="ECO:0000313" key="6">
    <source>
        <dbReference type="EMBL" id="SFM78314.1"/>
    </source>
</evidence>
<keyword evidence="7" id="KW-1185">Reference proteome</keyword>
<dbReference type="PROSITE" id="PS51898">
    <property type="entry name" value="TYR_RECOMBINASE"/>
    <property type="match status" value="1"/>
</dbReference>
<accession>A0A1I4TNF9</accession>
<dbReference type="Gene3D" id="1.10.150.130">
    <property type="match status" value="1"/>
</dbReference>
<evidence type="ECO:0000256" key="2">
    <source>
        <dbReference type="ARBA" id="ARBA00022908"/>
    </source>
</evidence>
<reference evidence="6 7" key="1">
    <citation type="submission" date="2016-10" db="EMBL/GenBank/DDBJ databases">
        <authorList>
            <person name="de Groot N.N."/>
        </authorList>
    </citation>
    <scope>NUCLEOTIDE SEQUENCE [LARGE SCALE GENOMIC DNA]</scope>
    <source>
        <strain evidence="6 7">Nm146</strain>
    </source>
</reference>
<keyword evidence="2" id="KW-0229">DNA integration</keyword>
<gene>
    <name evidence="6" type="ORF">SAMN05421880_13327</name>
</gene>
<dbReference type="Gene3D" id="1.10.443.10">
    <property type="entry name" value="Intergrase catalytic core"/>
    <property type="match status" value="1"/>
</dbReference>
<evidence type="ECO:0000313" key="7">
    <source>
        <dbReference type="Proteomes" id="UP000199561"/>
    </source>
</evidence>
<keyword evidence="4" id="KW-0233">DNA recombination</keyword>
<evidence type="ECO:0000256" key="1">
    <source>
        <dbReference type="ARBA" id="ARBA00008857"/>
    </source>
</evidence>
<dbReference type="InterPro" id="IPR038488">
    <property type="entry name" value="Integrase_DNA-bd_sf"/>
</dbReference>
<proteinExistence type="inferred from homology"/>
<dbReference type="InterPro" id="IPR013762">
    <property type="entry name" value="Integrase-like_cat_sf"/>
</dbReference>
<comment type="similarity">
    <text evidence="1">Belongs to the 'phage' integrase family.</text>
</comment>
<dbReference type="CDD" id="cd00796">
    <property type="entry name" value="INT_Rci_Hp1_C"/>
    <property type="match status" value="1"/>
</dbReference>
<sequence length="387" mass="44719">MPIIKLTQQSINNLQCPEGRSRISFYHADLPSFYLEVRATSPGQGTFYYQYRDQSGKTRHQKLGRTTEITLSEALKQAKILKAEIALGRNPTKQVVMSYTEFFEQHYLPYVKLRKRSWNRDEELYRLRIRHVFGNKYLDQITRQQIQAFHTALKAAGLAASTCNHHVKLLKYSLNLAISWEMMEGPNPAAKVPLYHEDNKVAHYLNDAELERLLSVLHSDRNRIVCQIAFLLLSTGCRLNEVLSAKWSDIDLEKKIFLVRATNSKSKRIRAVPLNQSAMEVLHQLDTREYLFINTQTGKPYTAIAKVWHRIRKKAGLEHLRLHDLRHQYASFLVNSGRTLYEVQQILGHSDSKVTERYSHLSMKILLEASDSASAKIKKAMQPKVDS</sequence>
<feature type="domain" description="Tyr recombinase" evidence="5">
    <location>
        <begin position="200"/>
        <end position="371"/>
    </location>
</feature>
<protein>
    <submittedName>
        <fullName evidence="6">Site-specific recombinase XerD</fullName>
    </submittedName>
</protein>
<dbReference type="InterPro" id="IPR002104">
    <property type="entry name" value="Integrase_catalytic"/>
</dbReference>
<dbReference type="InterPro" id="IPR011010">
    <property type="entry name" value="DNA_brk_join_enz"/>
</dbReference>
<dbReference type="AlphaFoldDB" id="A0A1I4TNF9"/>
<dbReference type="InterPro" id="IPR050808">
    <property type="entry name" value="Phage_Integrase"/>
</dbReference>
<dbReference type="Pfam" id="PF00589">
    <property type="entry name" value="Phage_integrase"/>
    <property type="match status" value="1"/>
</dbReference>
<dbReference type="GO" id="GO:0015074">
    <property type="term" value="P:DNA integration"/>
    <property type="evidence" value="ECO:0007669"/>
    <property type="project" value="UniProtKB-KW"/>
</dbReference>
<dbReference type="GO" id="GO:0003677">
    <property type="term" value="F:DNA binding"/>
    <property type="evidence" value="ECO:0007669"/>
    <property type="project" value="UniProtKB-KW"/>
</dbReference>